<dbReference type="PROSITE" id="PS01124">
    <property type="entry name" value="HTH_ARAC_FAMILY_2"/>
    <property type="match status" value="1"/>
</dbReference>
<dbReference type="InterPro" id="IPR035965">
    <property type="entry name" value="PAS-like_dom_sf"/>
</dbReference>
<keyword evidence="1" id="KW-0805">Transcription regulation</keyword>
<dbReference type="EMBL" id="JACHHT010000002">
    <property type="protein sequence ID" value="MBB6521740.1"/>
    <property type="molecule type" value="Genomic_DNA"/>
</dbReference>
<dbReference type="PRINTS" id="PR00032">
    <property type="entry name" value="HTHARAC"/>
</dbReference>
<dbReference type="AlphaFoldDB" id="A0A7X0JUM2"/>
<dbReference type="GO" id="GO:0003700">
    <property type="term" value="F:DNA-binding transcription factor activity"/>
    <property type="evidence" value="ECO:0007669"/>
    <property type="project" value="InterPro"/>
</dbReference>
<evidence type="ECO:0000256" key="3">
    <source>
        <dbReference type="ARBA" id="ARBA00023163"/>
    </source>
</evidence>
<dbReference type="Pfam" id="PF08448">
    <property type="entry name" value="PAS_4"/>
    <property type="match status" value="1"/>
</dbReference>
<keyword evidence="3" id="KW-0804">Transcription</keyword>
<dbReference type="InParanoid" id="A0A7X0JUM2"/>
<dbReference type="InterPro" id="IPR020449">
    <property type="entry name" value="Tscrpt_reg_AraC-type_HTH"/>
</dbReference>
<proteinExistence type="predicted"/>
<dbReference type="Gene3D" id="3.30.450.20">
    <property type="entry name" value="PAS domain"/>
    <property type="match status" value="1"/>
</dbReference>
<evidence type="ECO:0000256" key="1">
    <source>
        <dbReference type="ARBA" id="ARBA00023015"/>
    </source>
</evidence>
<evidence type="ECO:0000313" key="5">
    <source>
        <dbReference type="EMBL" id="MBB6521740.1"/>
    </source>
</evidence>
<keyword evidence="2 5" id="KW-0238">DNA-binding</keyword>
<dbReference type="PANTHER" id="PTHR46796">
    <property type="entry name" value="HTH-TYPE TRANSCRIPTIONAL ACTIVATOR RHAS-RELATED"/>
    <property type="match status" value="1"/>
</dbReference>
<evidence type="ECO:0000313" key="6">
    <source>
        <dbReference type="Proteomes" id="UP000528457"/>
    </source>
</evidence>
<dbReference type="SUPFAM" id="SSF46689">
    <property type="entry name" value="Homeodomain-like"/>
    <property type="match status" value="2"/>
</dbReference>
<protein>
    <submittedName>
        <fullName evidence="5">AraC-like DNA-binding protein</fullName>
    </submittedName>
</protein>
<dbReference type="PROSITE" id="PS00041">
    <property type="entry name" value="HTH_ARAC_FAMILY_1"/>
    <property type="match status" value="1"/>
</dbReference>
<dbReference type="Proteomes" id="UP000528457">
    <property type="component" value="Unassembled WGS sequence"/>
</dbReference>
<feature type="domain" description="HTH araC/xylS-type" evidence="4">
    <location>
        <begin position="146"/>
        <end position="244"/>
    </location>
</feature>
<name>A0A7X0JUM2_9GAMM</name>
<dbReference type="Gene3D" id="1.10.10.60">
    <property type="entry name" value="Homeodomain-like"/>
    <property type="match status" value="2"/>
</dbReference>
<dbReference type="InterPro" id="IPR018062">
    <property type="entry name" value="HTH_AraC-typ_CS"/>
</dbReference>
<dbReference type="SMART" id="SM00342">
    <property type="entry name" value="HTH_ARAC"/>
    <property type="match status" value="1"/>
</dbReference>
<reference evidence="5 6" key="1">
    <citation type="submission" date="2020-08" db="EMBL/GenBank/DDBJ databases">
        <title>Genomic Encyclopedia of Type Strains, Phase IV (KMG-IV): sequencing the most valuable type-strain genomes for metagenomic binning, comparative biology and taxonomic classification.</title>
        <authorList>
            <person name="Goeker M."/>
        </authorList>
    </citation>
    <scope>NUCLEOTIDE SEQUENCE [LARGE SCALE GENOMIC DNA]</scope>
    <source>
        <strain evidence="5 6">DSM 22368</strain>
    </source>
</reference>
<dbReference type="RefSeq" id="WP_166844624.1">
    <property type="nucleotide sequence ID" value="NZ_JAAONY010000002.1"/>
</dbReference>
<dbReference type="GO" id="GO:0043565">
    <property type="term" value="F:sequence-specific DNA binding"/>
    <property type="evidence" value="ECO:0007669"/>
    <property type="project" value="InterPro"/>
</dbReference>
<dbReference type="InterPro" id="IPR050204">
    <property type="entry name" value="AraC_XylS_family_regulators"/>
</dbReference>
<dbReference type="InterPro" id="IPR018060">
    <property type="entry name" value="HTH_AraC"/>
</dbReference>
<gene>
    <name evidence="5" type="ORF">HNR48_002025</name>
</gene>
<sequence>MSDTSPASQLYAKLAEPFPAEEMFDLIPNVVFFVKNRAGCYVSVNQTLVERSGRKSKDELIGCSPSEILGSHLGKGYEEQDQKVLQSGQHLVDELELHVYQNREVGWCLTGKRPLLGKDKEVVGLVGVSRDLKLPDVTSEDFDRISEVVDYAQERIANPPSLQELADVAGMSIYQLDRRMKKLYDLPTGQWLLKIRIDHASRLLLNSDQPIADIAMDCGYGDQSAFTRQFRRTTGQTPSTFRKLREPDA</sequence>
<keyword evidence="6" id="KW-1185">Reference proteome</keyword>
<evidence type="ECO:0000259" key="4">
    <source>
        <dbReference type="PROSITE" id="PS01124"/>
    </source>
</evidence>
<dbReference type="InterPro" id="IPR009057">
    <property type="entry name" value="Homeodomain-like_sf"/>
</dbReference>
<evidence type="ECO:0000256" key="2">
    <source>
        <dbReference type="ARBA" id="ARBA00023125"/>
    </source>
</evidence>
<dbReference type="SUPFAM" id="SSF55785">
    <property type="entry name" value="PYP-like sensor domain (PAS domain)"/>
    <property type="match status" value="1"/>
</dbReference>
<dbReference type="Pfam" id="PF12833">
    <property type="entry name" value="HTH_18"/>
    <property type="match status" value="1"/>
</dbReference>
<dbReference type="InterPro" id="IPR013656">
    <property type="entry name" value="PAS_4"/>
</dbReference>
<organism evidence="5 6">
    <name type="scientific">Pseudoteredinibacter isoporae</name>
    <dbReference type="NCBI Taxonomy" id="570281"/>
    <lineage>
        <taxon>Bacteria</taxon>
        <taxon>Pseudomonadati</taxon>
        <taxon>Pseudomonadota</taxon>
        <taxon>Gammaproteobacteria</taxon>
        <taxon>Cellvibrionales</taxon>
        <taxon>Cellvibrionaceae</taxon>
        <taxon>Pseudoteredinibacter</taxon>
    </lineage>
</organism>
<comment type="caution">
    <text evidence="5">The sequence shown here is derived from an EMBL/GenBank/DDBJ whole genome shotgun (WGS) entry which is preliminary data.</text>
</comment>
<dbReference type="PANTHER" id="PTHR46796:SF13">
    <property type="entry name" value="HTH-TYPE TRANSCRIPTIONAL ACTIVATOR RHAS"/>
    <property type="match status" value="1"/>
</dbReference>
<accession>A0A7X0JUM2</accession>